<sequence>MSTKAAPKSQLRLEWVYGYRGHQCRNNLAYTSSRELVYFVAGVAVVHSVREHRQRFFLGHDDDIISLALHPEKLLVATGQVGKEPYICVWDSLSVSTVSILKDGHQQGVGALAFDSTGNRLVSVGLDQHATINVWDWRKGKIISTVRGHSDRVFDVQFHPYKENTLVSCGVKHIKFWTLSGNTLSAKKGVFGKVGEIQTMLCLAFGSNESTYSGTLGGDVYVWKGSQLNRVIQGAHQGSIFTLDFTDDGFASGGKDGCVRLWDTDFKPITKVDLTQSEDGYKGLSVRSVCWRGDRVLVGSQDSEVFEIVVSEREKPKCLMQGHAEGELWALASHPKKPVFATGSDDHTVRLWNMQNKTILSKTTLDQPIRSCGFSPDGASLAVGMADGSYMVLRTKDLQEIVHIKDRKEVIHELKYSPDGTLLAVGSNDNFVDIYSVSQRYKRVGQCTGSSSFITHLDWSQDSKHIQTNSGAAERLFFKMPGGKQLTNKDEIRGLHWATWTGVLGPEANGIWEKYTDTNDINATDANFGSEVIVTGDDFGLVKLFTFPSLKKGAKFRKYVGHSAHVTNCRFSSDRMHVVTTGGADHAVFQWRFIAEGVGIDEDIPDQHAYVDSNSEDSDSDMSDVAEIDSDIEAEKQKSYDRAVYKEDMAVLKKSAKQNVANGAKRNKAPSQGLKLQFVHGYRGYDCHNNLFYLQSGEIAYHVAGVGILYNRENHTQRFYANHTDDILSLCIHPLKDILATGQVGRDPTIHVWDADNLKTLSILKGNHQRGVCAVDFSADGKRLASVGLDDNHCIVIWDWRKGEKLATTRGHKDKIFVIKWNPFEQQKLVTVGVKHIKFWTQTGGGFTSNRGTFGNVAKVDSMMCVSYGKTPDLCYTGGGNGSIYVWVGLSLSKCIKAHDGPCFAMHALDKGFVTGGKDGVVCLWDEQFERSLKNYSIKRSALVAGTKGVLVNDNPAIRSVVLGHGHILVGTKTSDLLEINKEGAMNILVQGHREGEVWGLATHPRKLVSATVSDDRTLRVWDMSEHQMINCKILKQPGRCVCFSPDGKAIAVGLKDGSFIVVNSDTLEDIVQFHHRKQEISDIRFSPDPGKYLAVGSHDNMVDIYNVLSSKRVGTCKGSSSYITHIDWDSAGKLLMTNSGAKEQLFFEAPRGKRQALRSAEVEKINWASWTSVLGNTCEGVWPPGSDVTDVNTSSLSDDRQVLATGDDFGFVKLFDYPVKGKHAKFKKYMGHSAHVTNVRWTANDTHLVSVGGGDTSVMQWQHLGVGETRGDSDDSDTDSEEEGGYDSDVAREKSIDYSAKTYSNPIRSTSGVKPYQQDYEDDDEKKTKVLAAEVAPSAEKSKRKRLTQDLDLDLVMGFRGFDCRNNLQYLNDGTDIVYHAAGAGIVLNISSAHQTFYTEHTDDIICLAVNEHPKFKGVIATGQIGATPEVNVWEASSKRTLSIIKGHHRKGVCAVNFSCSGKLLLTVGLEDDHQVAVWRWQEGTKVASSAGHSQRIFHAAFRPDSDTQFVTVGVKHIKFWSIAGGELVGKRGIINPLPDLPEAPRMQTLLSLAFGANHVTYSGAMNGDVYVWKENILSRVVQRAHTGPIFSMYTTLRDGLVVTGAKERPSNAKDGGPVKLWDQEMKRCRAFNLGLQESVDVVKSVCRSKGKILVGTKESQFVELNEKTAETKMITCGHGEGELWGLATHPSTERFITASEDGTVRMWDIVNKKMINSLKVGAARSAAISPDGELAAVGLKNGGFVVITVATFRPWGQRRDRGDIINDIRFSPSGQYLAVGCQEGTVDFYDLRKGPQLQREGYCKGIQGFVAQMDFSADSKYIKIGTGSYVSQIYSVPNGKEVKDKEMLSKVTYASWTSVLGSEVVGIWPRNAEKADVNCADVSHSGNAIATGDDYGLVKLFSFPSSEKYAPHKTFTGHSAHVTNVRFTYSDRYLLSAGGDDCCIFVWKCK</sequence>
<feature type="region of interest" description="Disordered" evidence="5">
    <location>
        <begin position="1268"/>
        <end position="1292"/>
    </location>
</feature>
<dbReference type="SUPFAM" id="SSF50998">
    <property type="entry name" value="Quinoprotein alcohol dehydrogenase-like"/>
    <property type="match status" value="3"/>
</dbReference>
<reference evidence="10" key="1">
    <citation type="submission" date="2012-12" db="EMBL/GenBank/DDBJ databases">
        <authorList>
            <person name="Hellsten U."/>
            <person name="Grimwood J."/>
            <person name="Chapman J.A."/>
            <person name="Shapiro H."/>
            <person name="Aerts A."/>
            <person name="Otillar R.P."/>
            <person name="Terry A.Y."/>
            <person name="Boore J.L."/>
            <person name="Simakov O."/>
            <person name="Marletaz F."/>
            <person name="Cho S.-J."/>
            <person name="Edsinger-Gonzales E."/>
            <person name="Havlak P."/>
            <person name="Kuo D.-H."/>
            <person name="Larsson T."/>
            <person name="Lv J."/>
            <person name="Arendt D."/>
            <person name="Savage R."/>
            <person name="Osoegawa K."/>
            <person name="de Jong P."/>
            <person name="Lindberg D.R."/>
            <person name="Seaver E.C."/>
            <person name="Weisblat D.A."/>
            <person name="Putnam N.H."/>
            <person name="Grigoriev I.V."/>
            <person name="Rokhsar D.S."/>
        </authorList>
    </citation>
    <scope>NUCLEOTIDE SEQUENCE</scope>
    <source>
        <strain evidence="10">I ESC-2004</strain>
    </source>
</reference>
<dbReference type="Proteomes" id="UP000014760">
    <property type="component" value="Unassembled WGS sequence"/>
</dbReference>
<dbReference type="SMART" id="SM00320">
    <property type="entry name" value="WD40"/>
    <property type="match status" value="28"/>
</dbReference>
<evidence type="ECO:0000256" key="5">
    <source>
        <dbReference type="SAM" id="MobiDB-lite"/>
    </source>
</evidence>
<comment type="similarity">
    <text evidence="1">Belongs to the WD repeat EMAP family.</text>
</comment>
<dbReference type="OrthoDB" id="47802at2759"/>
<feature type="repeat" description="WD" evidence="4">
    <location>
        <begin position="1230"/>
        <end position="1263"/>
    </location>
</feature>
<evidence type="ECO:0000256" key="4">
    <source>
        <dbReference type="PROSITE-ProRule" id="PRU00221"/>
    </source>
</evidence>
<feature type="repeat" description="WD" evidence="4">
    <location>
        <begin position="330"/>
        <end position="362"/>
    </location>
</feature>
<reference evidence="8 10" key="2">
    <citation type="journal article" date="2013" name="Nature">
        <title>Insights into bilaterian evolution from three spiralian genomes.</title>
        <authorList>
            <person name="Simakov O."/>
            <person name="Marletaz F."/>
            <person name="Cho S.J."/>
            <person name="Edsinger-Gonzales E."/>
            <person name="Havlak P."/>
            <person name="Hellsten U."/>
            <person name="Kuo D.H."/>
            <person name="Larsson T."/>
            <person name="Lv J."/>
            <person name="Arendt D."/>
            <person name="Savage R."/>
            <person name="Osoegawa K."/>
            <person name="de Jong P."/>
            <person name="Grimwood J."/>
            <person name="Chapman J.A."/>
            <person name="Shapiro H."/>
            <person name="Aerts A."/>
            <person name="Otillar R.P."/>
            <person name="Terry A.Y."/>
            <person name="Boore J.L."/>
            <person name="Grigoriev I.V."/>
            <person name="Lindberg D.R."/>
            <person name="Seaver E.C."/>
            <person name="Weisblat D.A."/>
            <person name="Putnam N.H."/>
            <person name="Rokhsar D.S."/>
        </authorList>
    </citation>
    <scope>NUCLEOTIDE SEQUENCE</scope>
    <source>
        <strain evidence="8 10">I ESC-2004</strain>
    </source>
</reference>
<feature type="compositionally biased region" description="Acidic residues" evidence="5">
    <location>
        <begin position="1275"/>
        <end position="1287"/>
    </location>
</feature>
<dbReference type="FunFam" id="2.130.10.10:FF:000044">
    <property type="entry name" value="echinoderm microtubule-associated protein-like 6 isoform X1"/>
    <property type="match status" value="1"/>
</dbReference>
<dbReference type="Pfam" id="PF03451">
    <property type="entry name" value="HELP"/>
    <property type="match status" value="3"/>
</dbReference>
<dbReference type="InterPro" id="IPR050630">
    <property type="entry name" value="WD_repeat_EMAP"/>
</dbReference>
<organism evidence="8">
    <name type="scientific">Capitella teleta</name>
    <name type="common">Polychaete worm</name>
    <dbReference type="NCBI Taxonomy" id="283909"/>
    <lineage>
        <taxon>Eukaryota</taxon>
        <taxon>Metazoa</taxon>
        <taxon>Spiralia</taxon>
        <taxon>Lophotrochozoa</taxon>
        <taxon>Annelida</taxon>
        <taxon>Polychaeta</taxon>
        <taxon>Sedentaria</taxon>
        <taxon>Scolecida</taxon>
        <taxon>Capitellidae</taxon>
        <taxon>Capitella</taxon>
    </lineage>
</organism>
<feature type="domain" description="EML-like second beta-propeller" evidence="7">
    <location>
        <begin position="1685"/>
        <end position="1951"/>
    </location>
</feature>
<dbReference type="InterPro" id="IPR036322">
    <property type="entry name" value="WD40_repeat_dom_sf"/>
</dbReference>
<dbReference type="FunFam" id="2.130.10.10:FF:000040">
    <property type="entry name" value="echinoderm microtubule-associated protein-like 6 isoform X1"/>
    <property type="match status" value="1"/>
</dbReference>
<keyword evidence="2 4" id="KW-0853">WD repeat</keyword>
<evidence type="ECO:0000313" key="9">
    <source>
        <dbReference type="EnsemblMetazoa" id="CapteP153818"/>
    </source>
</evidence>
<feature type="domain" description="EML-like first beta-propeller" evidence="6">
    <location>
        <begin position="1395"/>
        <end position="1664"/>
    </location>
</feature>
<dbReference type="Gene3D" id="2.130.10.10">
    <property type="entry name" value="YVTN repeat-like/Quinoprotein amine dehydrogenase"/>
    <property type="match status" value="6"/>
</dbReference>
<name>R7U6W8_CAPTE</name>
<feature type="repeat" description="WD" evidence="4">
    <location>
        <begin position="1760"/>
        <end position="1801"/>
    </location>
</feature>
<protein>
    <recommendedName>
        <fullName evidence="11">Echinoderm microtubule-associated protein-like 6</fullName>
    </recommendedName>
</protein>
<accession>R7U6W8</accession>
<dbReference type="InterPro" id="IPR015943">
    <property type="entry name" value="WD40/YVTN_repeat-like_dom_sf"/>
</dbReference>
<proteinExistence type="inferred from homology"/>
<gene>
    <name evidence="8" type="ORF">CAPTEDRAFT_153818</name>
</gene>
<dbReference type="EnsemblMetazoa" id="CapteT153818">
    <property type="protein sequence ID" value="CapteP153818"/>
    <property type="gene ID" value="CapteG153818"/>
</dbReference>
<dbReference type="EMBL" id="AMQN01010290">
    <property type="status" value="NOT_ANNOTATED_CDS"/>
    <property type="molecule type" value="Genomic_DNA"/>
</dbReference>
<dbReference type="HOGENOM" id="CLU_001930_0_0_1"/>
<dbReference type="OMA" id="AVAPCLE"/>
<feature type="domain" description="EML-like second beta-propeller" evidence="7">
    <location>
        <begin position="998"/>
        <end position="1263"/>
    </location>
</feature>
<evidence type="ECO:0000313" key="10">
    <source>
        <dbReference type="Proteomes" id="UP000014760"/>
    </source>
</evidence>
<evidence type="ECO:0000259" key="6">
    <source>
        <dbReference type="Pfam" id="PF23409"/>
    </source>
</evidence>
<dbReference type="InterPro" id="IPR001680">
    <property type="entry name" value="WD40_rpt"/>
</dbReference>
<evidence type="ECO:0000259" key="7">
    <source>
        <dbReference type="Pfam" id="PF23414"/>
    </source>
</evidence>
<dbReference type="InterPro" id="IPR019775">
    <property type="entry name" value="WD40_repeat_CS"/>
</dbReference>
<evidence type="ECO:0008006" key="11">
    <source>
        <dbReference type="Google" id="ProtNLM"/>
    </source>
</evidence>
<feature type="domain" description="EML-like first beta-propeller" evidence="6">
    <location>
        <begin position="53"/>
        <end position="307"/>
    </location>
</feature>
<feature type="repeat" description="WD" evidence="4">
    <location>
        <begin position="1074"/>
        <end position="1116"/>
    </location>
</feature>
<dbReference type="InterPro" id="IPR055442">
    <property type="entry name" value="Beta-prop_EML-like_2nd"/>
</dbReference>
<evidence type="ECO:0000256" key="3">
    <source>
        <dbReference type="ARBA" id="ARBA00022737"/>
    </source>
</evidence>
<dbReference type="GO" id="GO:0005929">
    <property type="term" value="C:cilium"/>
    <property type="evidence" value="ECO:0007669"/>
    <property type="project" value="UniProtKB-ARBA"/>
</dbReference>
<dbReference type="InterPro" id="IPR005108">
    <property type="entry name" value="HELP"/>
</dbReference>
<dbReference type="EMBL" id="KB307500">
    <property type="protein sequence ID" value="ELT98865.1"/>
    <property type="molecule type" value="Genomic_DNA"/>
</dbReference>
<dbReference type="PROSITE" id="PS00678">
    <property type="entry name" value="WD_REPEATS_1"/>
    <property type="match status" value="1"/>
</dbReference>
<feature type="domain" description="EML-like first beta-propeller" evidence="6">
    <location>
        <begin position="716"/>
        <end position="979"/>
    </location>
</feature>
<dbReference type="Pfam" id="PF23414">
    <property type="entry name" value="Beta-prop_EML_2"/>
    <property type="match status" value="3"/>
</dbReference>
<dbReference type="STRING" id="283909.R7U6W8"/>
<dbReference type="InterPro" id="IPR011047">
    <property type="entry name" value="Quinoprotein_ADH-like_sf"/>
</dbReference>
<reference evidence="9" key="3">
    <citation type="submission" date="2015-06" db="UniProtKB">
        <authorList>
            <consortium name="EnsemblMetazoa"/>
        </authorList>
    </citation>
    <scope>IDENTIFICATION</scope>
</reference>
<evidence type="ECO:0000256" key="2">
    <source>
        <dbReference type="ARBA" id="ARBA00022574"/>
    </source>
</evidence>
<dbReference type="CDD" id="cd00200">
    <property type="entry name" value="WD40"/>
    <property type="match status" value="1"/>
</dbReference>
<dbReference type="FunFam" id="2.130.10.10:FF:000024">
    <property type="entry name" value="Putative echinoderm microtubule-associated protein-like 6"/>
    <property type="match status" value="1"/>
</dbReference>
<dbReference type="PROSITE" id="PS50082">
    <property type="entry name" value="WD_REPEATS_2"/>
    <property type="match status" value="8"/>
</dbReference>
<keyword evidence="3" id="KW-0677">Repeat</keyword>
<feature type="repeat" description="WD" evidence="4">
    <location>
        <begin position="404"/>
        <end position="438"/>
    </location>
</feature>
<feature type="domain" description="EML-like second beta-propeller" evidence="7">
    <location>
        <begin position="328"/>
        <end position="592"/>
    </location>
</feature>
<feature type="repeat" description="WD" evidence="4">
    <location>
        <begin position="1688"/>
        <end position="1719"/>
    </location>
</feature>
<feature type="repeat" description="WD" evidence="4">
    <location>
        <begin position="233"/>
        <end position="263"/>
    </location>
</feature>
<keyword evidence="10" id="KW-1185">Reference proteome</keyword>
<dbReference type="GO" id="GO:0008017">
    <property type="term" value="F:microtubule binding"/>
    <property type="evidence" value="ECO:0007669"/>
    <property type="project" value="TreeGrafter"/>
</dbReference>
<dbReference type="PROSITE" id="PS50294">
    <property type="entry name" value="WD_REPEATS_REGION"/>
    <property type="match status" value="2"/>
</dbReference>
<evidence type="ECO:0000256" key="1">
    <source>
        <dbReference type="ARBA" id="ARBA00006489"/>
    </source>
</evidence>
<dbReference type="SUPFAM" id="SSF50993">
    <property type="entry name" value="Peptidase/esterase 'gauge' domain"/>
    <property type="match status" value="1"/>
</dbReference>
<dbReference type="FunFam" id="2.130.10.10:FF:000042">
    <property type="entry name" value="echinoderm microtubule-associated protein-like 6 isoform X1"/>
    <property type="match status" value="1"/>
</dbReference>
<dbReference type="SUPFAM" id="SSF50978">
    <property type="entry name" value="WD40 repeat-like"/>
    <property type="match status" value="3"/>
</dbReference>
<feature type="repeat" description="WD" evidence="4">
    <location>
        <begin position="1917"/>
        <end position="1952"/>
    </location>
</feature>
<dbReference type="PANTHER" id="PTHR13720:SF33">
    <property type="entry name" value="HELP DOMAIN-CONTAINING PROTEIN"/>
    <property type="match status" value="1"/>
</dbReference>
<dbReference type="PANTHER" id="PTHR13720">
    <property type="entry name" value="WD-40 REPEAT PROTEIN"/>
    <property type="match status" value="1"/>
</dbReference>
<evidence type="ECO:0000313" key="8">
    <source>
        <dbReference type="EMBL" id="ELT98865.1"/>
    </source>
</evidence>
<dbReference type="InterPro" id="IPR055439">
    <property type="entry name" value="Beta-prop_EML_1st"/>
</dbReference>
<dbReference type="Pfam" id="PF23409">
    <property type="entry name" value="Beta-prop_EML"/>
    <property type="match status" value="3"/>
</dbReference>
<dbReference type="FunFam" id="2.130.10.10:FF:000037">
    <property type="entry name" value="Putative echinoderm microtubule-associated protein-like 6"/>
    <property type="match status" value="1"/>
</dbReference>
<feature type="region of interest" description="Disordered" evidence="5">
    <location>
        <begin position="1307"/>
        <end position="1326"/>
    </location>
</feature>